<dbReference type="EMBL" id="BGZK01001207">
    <property type="protein sequence ID" value="GBP74439.1"/>
    <property type="molecule type" value="Genomic_DNA"/>
</dbReference>
<accession>A0A4C1YIH6</accession>
<evidence type="ECO:0000313" key="2">
    <source>
        <dbReference type="EMBL" id="GBP74439.1"/>
    </source>
</evidence>
<dbReference type="AlphaFoldDB" id="A0A4C1YIH6"/>
<proteinExistence type="predicted"/>
<organism evidence="2 3">
    <name type="scientific">Eumeta variegata</name>
    <name type="common">Bagworm moth</name>
    <name type="synonym">Eumeta japonica</name>
    <dbReference type="NCBI Taxonomy" id="151549"/>
    <lineage>
        <taxon>Eukaryota</taxon>
        <taxon>Metazoa</taxon>
        <taxon>Ecdysozoa</taxon>
        <taxon>Arthropoda</taxon>
        <taxon>Hexapoda</taxon>
        <taxon>Insecta</taxon>
        <taxon>Pterygota</taxon>
        <taxon>Neoptera</taxon>
        <taxon>Endopterygota</taxon>
        <taxon>Lepidoptera</taxon>
        <taxon>Glossata</taxon>
        <taxon>Ditrysia</taxon>
        <taxon>Tineoidea</taxon>
        <taxon>Psychidae</taxon>
        <taxon>Oiketicinae</taxon>
        <taxon>Eumeta</taxon>
    </lineage>
</organism>
<name>A0A4C1YIH6_EUMVA</name>
<feature type="region of interest" description="Disordered" evidence="1">
    <location>
        <begin position="1"/>
        <end position="27"/>
    </location>
</feature>
<sequence length="124" mass="13652">MEFLKRLLENSNPAPFDSKTAPSTTGADKVGDILIELTFLELSQGISSIGRVSPIAKRPSKYQQVHDAIGEPARADRNRPARAPISSPPVSRRPAQAADSPRYKYAQTAARTCLNLSLRRTRKH</sequence>
<evidence type="ECO:0000313" key="3">
    <source>
        <dbReference type="Proteomes" id="UP000299102"/>
    </source>
</evidence>
<comment type="caution">
    <text evidence="2">The sequence shown here is derived from an EMBL/GenBank/DDBJ whole genome shotgun (WGS) entry which is preliminary data.</text>
</comment>
<reference evidence="2 3" key="1">
    <citation type="journal article" date="2019" name="Commun. Biol.">
        <title>The bagworm genome reveals a unique fibroin gene that provides high tensile strength.</title>
        <authorList>
            <person name="Kono N."/>
            <person name="Nakamura H."/>
            <person name="Ohtoshi R."/>
            <person name="Tomita M."/>
            <person name="Numata K."/>
            <person name="Arakawa K."/>
        </authorList>
    </citation>
    <scope>NUCLEOTIDE SEQUENCE [LARGE SCALE GENOMIC DNA]</scope>
</reference>
<feature type="region of interest" description="Disordered" evidence="1">
    <location>
        <begin position="58"/>
        <end position="104"/>
    </location>
</feature>
<keyword evidence="3" id="KW-1185">Reference proteome</keyword>
<evidence type="ECO:0000256" key="1">
    <source>
        <dbReference type="SAM" id="MobiDB-lite"/>
    </source>
</evidence>
<protein>
    <submittedName>
        <fullName evidence="2">Uncharacterized protein</fullName>
    </submittedName>
</protein>
<dbReference type="Proteomes" id="UP000299102">
    <property type="component" value="Unassembled WGS sequence"/>
</dbReference>
<gene>
    <name evidence="2" type="ORF">EVAR_60589_1</name>
</gene>